<keyword evidence="3 6" id="KW-0285">Flavoprotein</keyword>
<dbReference type="InterPro" id="IPR036250">
    <property type="entry name" value="AcylCo_DH-like_C"/>
</dbReference>
<evidence type="ECO:0000256" key="6">
    <source>
        <dbReference type="RuleBase" id="RU362125"/>
    </source>
</evidence>
<dbReference type="CDD" id="cd00567">
    <property type="entry name" value="ACAD"/>
    <property type="match status" value="1"/>
</dbReference>
<keyword evidence="5 6" id="KW-0560">Oxidoreductase</keyword>
<dbReference type="InterPro" id="IPR006091">
    <property type="entry name" value="Acyl-CoA_Oxase/DH_mid-dom"/>
</dbReference>
<dbReference type="GO" id="GO:0050660">
    <property type="term" value="F:flavin adenine dinucleotide binding"/>
    <property type="evidence" value="ECO:0007669"/>
    <property type="project" value="InterPro"/>
</dbReference>
<organism evidence="10 11">
    <name type="scientific">Pseudonocardia kunmingensis</name>
    <dbReference type="NCBI Taxonomy" id="630975"/>
    <lineage>
        <taxon>Bacteria</taxon>
        <taxon>Bacillati</taxon>
        <taxon>Actinomycetota</taxon>
        <taxon>Actinomycetes</taxon>
        <taxon>Pseudonocardiales</taxon>
        <taxon>Pseudonocardiaceae</taxon>
        <taxon>Pseudonocardia</taxon>
    </lineage>
</organism>
<evidence type="ECO:0000313" key="11">
    <source>
        <dbReference type="Proteomes" id="UP000315677"/>
    </source>
</evidence>
<keyword evidence="4 6" id="KW-0274">FAD</keyword>
<dbReference type="AlphaFoldDB" id="A0A543DPU8"/>
<dbReference type="SUPFAM" id="SSF47203">
    <property type="entry name" value="Acyl-CoA dehydrogenase C-terminal domain-like"/>
    <property type="match status" value="1"/>
</dbReference>
<feature type="domain" description="Acyl-CoA dehydrogenase/oxidase C-terminal" evidence="7">
    <location>
        <begin position="230"/>
        <end position="366"/>
    </location>
</feature>
<comment type="similarity">
    <text evidence="2 6">Belongs to the acyl-CoA dehydrogenase family.</text>
</comment>
<evidence type="ECO:0000256" key="5">
    <source>
        <dbReference type="ARBA" id="ARBA00023002"/>
    </source>
</evidence>
<evidence type="ECO:0000259" key="9">
    <source>
        <dbReference type="Pfam" id="PF02771"/>
    </source>
</evidence>
<evidence type="ECO:0000256" key="3">
    <source>
        <dbReference type="ARBA" id="ARBA00022630"/>
    </source>
</evidence>
<dbReference type="PANTHER" id="PTHR43884:SF20">
    <property type="entry name" value="ACYL-COA DEHYDROGENASE FADE28"/>
    <property type="match status" value="1"/>
</dbReference>
<reference evidence="10 11" key="1">
    <citation type="submission" date="2019-06" db="EMBL/GenBank/DDBJ databases">
        <title>Sequencing the genomes of 1000 actinobacteria strains.</title>
        <authorList>
            <person name="Klenk H.-P."/>
        </authorList>
    </citation>
    <scope>NUCLEOTIDE SEQUENCE [LARGE SCALE GENOMIC DNA]</scope>
    <source>
        <strain evidence="10 11">DSM 45301</strain>
    </source>
</reference>
<evidence type="ECO:0000259" key="7">
    <source>
        <dbReference type="Pfam" id="PF00441"/>
    </source>
</evidence>
<dbReference type="EMBL" id="VFPA01000002">
    <property type="protein sequence ID" value="TQM11362.1"/>
    <property type="molecule type" value="Genomic_DNA"/>
</dbReference>
<dbReference type="Pfam" id="PF02771">
    <property type="entry name" value="Acyl-CoA_dh_N"/>
    <property type="match status" value="1"/>
</dbReference>
<dbReference type="Gene3D" id="2.40.110.10">
    <property type="entry name" value="Butyryl-CoA Dehydrogenase, subunit A, domain 2"/>
    <property type="match status" value="1"/>
</dbReference>
<dbReference type="InterPro" id="IPR013786">
    <property type="entry name" value="AcylCoA_DH/ox_N"/>
</dbReference>
<dbReference type="Pfam" id="PF00441">
    <property type="entry name" value="Acyl-CoA_dh_1"/>
    <property type="match status" value="1"/>
</dbReference>
<sequence>MTLTFTAEQEELRASVRRFLADKSPSEAVRRWMESDEGHDPAVWEQMAQQLGLQGLALPEEHGGSGGGPVELGIVLEEMGRALLPSPFFATVALAGQALVAADDDAAKARWLPGIADGSVSATVALAEESGSWRLEDVATTATRRGEGWSVSGTKMFVVDGHSADLLLVVARTDAGPGLFAVEGGAAGVTRSRLDALDPTRRLGRIDLADVAAQRVGPDGDATTYLRRVLDLAVVALAAEQVGGAQACLDTAVEYAKIRVQFDRPIGSFQAIKHKCADMLLALEASRSATYHAAAVAADASDELAVPAALAAAYCSAAYTHAAKENVQIHGGIGYTWEHDAHLYLKRAKSSEQLFGAPASHRARLADLVGI</sequence>
<dbReference type="InterPro" id="IPR037069">
    <property type="entry name" value="AcylCoA_DH/ox_N_sf"/>
</dbReference>
<dbReference type="Gene3D" id="1.20.140.10">
    <property type="entry name" value="Butyryl-CoA Dehydrogenase, subunit A, domain 3"/>
    <property type="match status" value="1"/>
</dbReference>
<evidence type="ECO:0000256" key="2">
    <source>
        <dbReference type="ARBA" id="ARBA00009347"/>
    </source>
</evidence>
<dbReference type="Gene3D" id="1.10.540.10">
    <property type="entry name" value="Acyl-CoA dehydrogenase/oxidase, N-terminal domain"/>
    <property type="match status" value="1"/>
</dbReference>
<feature type="domain" description="Acyl-CoA oxidase/dehydrogenase middle" evidence="8">
    <location>
        <begin position="124"/>
        <end position="197"/>
    </location>
</feature>
<dbReference type="PANTHER" id="PTHR43884">
    <property type="entry name" value="ACYL-COA DEHYDROGENASE"/>
    <property type="match status" value="1"/>
</dbReference>
<name>A0A543DPU8_9PSEU</name>
<dbReference type="Proteomes" id="UP000315677">
    <property type="component" value="Unassembled WGS sequence"/>
</dbReference>
<proteinExistence type="inferred from homology"/>
<evidence type="ECO:0000313" key="10">
    <source>
        <dbReference type="EMBL" id="TQM11362.1"/>
    </source>
</evidence>
<protein>
    <submittedName>
        <fullName evidence="10">Alkylation response protein AidB-like acyl-CoA dehydrogenase</fullName>
    </submittedName>
</protein>
<comment type="cofactor">
    <cofactor evidence="1 6">
        <name>FAD</name>
        <dbReference type="ChEBI" id="CHEBI:57692"/>
    </cofactor>
</comment>
<evidence type="ECO:0000256" key="1">
    <source>
        <dbReference type="ARBA" id="ARBA00001974"/>
    </source>
</evidence>
<dbReference type="OrthoDB" id="3663644at2"/>
<evidence type="ECO:0000256" key="4">
    <source>
        <dbReference type="ARBA" id="ARBA00022827"/>
    </source>
</evidence>
<dbReference type="RefSeq" id="WP_142055452.1">
    <property type="nucleotide sequence ID" value="NZ_VFPA01000002.1"/>
</dbReference>
<dbReference type="InterPro" id="IPR046373">
    <property type="entry name" value="Acyl-CoA_Oxase/DH_mid-dom_sf"/>
</dbReference>
<accession>A0A543DPU8</accession>
<evidence type="ECO:0000259" key="8">
    <source>
        <dbReference type="Pfam" id="PF02770"/>
    </source>
</evidence>
<dbReference type="Pfam" id="PF02770">
    <property type="entry name" value="Acyl-CoA_dh_M"/>
    <property type="match status" value="1"/>
</dbReference>
<dbReference type="GO" id="GO:0003995">
    <property type="term" value="F:acyl-CoA dehydrogenase activity"/>
    <property type="evidence" value="ECO:0007669"/>
    <property type="project" value="TreeGrafter"/>
</dbReference>
<gene>
    <name evidence="10" type="ORF">FB558_3921</name>
</gene>
<dbReference type="InterPro" id="IPR009075">
    <property type="entry name" value="AcylCo_DH/oxidase_C"/>
</dbReference>
<dbReference type="InterPro" id="IPR009100">
    <property type="entry name" value="AcylCoA_DH/oxidase_NM_dom_sf"/>
</dbReference>
<dbReference type="SUPFAM" id="SSF56645">
    <property type="entry name" value="Acyl-CoA dehydrogenase NM domain-like"/>
    <property type="match status" value="1"/>
</dbReference>
<feature type="domain" description="Acyl-CoA dehydrogenase/oxidase N-terminal" evidence="9">
    <location>
        <begin position="6"/>
        <end position="118"/>
    </location>
</feature>
<keyword evidence="11" id="KW-1185">Reference proteome</keyword>
<comment type="caution">
    <text evidence="10">The sequence shown here is derived from an EMBL/GenBank/DDBJ whole genome shotgun (WGS) entry which is preliminary data.</text>
</comment>